<name>A0A2V0NX80_9CHLO</name>
<reference evidence="2 3" key="1">
    <citation type="journal article" date="2018" name="Sci. Rep.">
        <title>Raphidocelis subcapitata (=Pseudokirchneriella subcapitata) provides an insight into genome evolution and environmental adaptations in the Sphaeropleales.</title>
        <authorList>
            <person name="Suzuki S."/>
            <person name="Yamaguchi H."/>
            <person name="Nakajima N."/>
            <person name="Kawachi M."/>
        </authorList>
    </citation>
    <scope>NUCLEOTIDE SEQUENCE [LARGE SCALE GENOMIC DNA]</scope>
    <source>
        <strain evidence="2 3">NIES-35</strain>
    </source>
</reference>
<accession>A0A2V0NX80</accession>
<evidence type="ECO:0000256" key="1">
    <source>
        <dbReference type="ARBA" id="ARBA00004430"/>
    </source>
</evidence>
<dbReference type="GO" id="GO:0005930">
    <property type="term" value="C:axoneme"/>
    <property type="evidence" value="ECO:0007669"/>
    <property type="project" value="UniProtKB-SubCell"/>
</dbReference>
<sequence length="603" mass="62955">MSQPNDEPGSQLQDLPADALAAVFARAAADRHDRAALRLACRSLCRAVDAAHLGPIAVGDARRGLVAPGAVAARFPRAAALRLAVEARVEAPAGAEGVHGALPGAQLLDELALLDDGAWRGAVSVEGAPPDAATLRALAAAAPRLERLRLGDSEGPHYHSSNFAAAGPFESLAALAPLAPCLTQLEWAAALQPPPPGAGPAAAAPLCALTALRRLRVAAPLGEEGAAGQMLQSLAAAVQRLTRLTSLSLELLDPPDYSAEVAAGCRSLCASLNALTGLCRLELAWPSLLAHLRDCAPPLQLPSVTRLVLYPPAKRGDLIFERPHMTERRVRCIGRAFPALRNLNMPITSFLPQTAAGASALAALPNLGALSVGYAGLRTTAAAPALTRLVVLGGHWGGSGDVEAPALAELAMSDSYPDTIPVAPLARLPALRALHVMQHGLENDPQRALLAELPLAVASRLRRLRLAWGVEHGPSDLAWGLGELLPRCLSLEELAIDVQSRSRELMFWRSALGSGLSPEQLPSWDDAALSRLAGERIAGARPPRLAAVELRLAQGMVWSAAGGGGSGGFFGQPTRAGCVRLEERCAPWLAIWEVPPHDPDGDE</sequence>
<comment type="caution">
    <text evidence="2">The sequence shown here is derived from an EMBL/GenBank/DDBJ whole genome shotgun (WGS) entry which is preliminary data.</text>
</comment>
<dbReference type="InParanoid" id="A0A2V0NX80"/>
<proteinExistence type="predicted"/>
<dbReference type="AlphaFoldDB" id="A0A2V0NX80"/>
<keyword evidence="3" id="KW-1185">Reference proteome</keyword>
<dbReference type="InterPro" id="IPR032675">
    <property type="entry name" value="LRR_dom_sf"/>
</dbReference>
<dbReference type="SUPFAM" id="SSF52047">
    <property type="entry name" value="RNI-like"/>
    <property type="match status" value="1"/>
</dbReference>
<evidence type="ECO:0008006" key="4">
    <source>
        <dbReference type="Google" id="ProtNLM"/>
    </source>
</evidence>
<dbReference type="Proteomes" id="UP000247498">
    <property type="component" value="Unassembled WGS sequence"/>
</dbReference>
<evidence type="ECO:0000313" key="3">
    <source>
        <dbReference type="Proteomes" id="UP000247498"/>
    </source>
</evidence>
<dbReference type="Gene3D" id="3.80.10.10">
    <property type="entry name" value="Ribonuclease Inhibitor"/>
    <property type="match status" value="1"/>
</dbReference>
<protein>
    <recommendedName>
        <fullName evidence="4">F-box domain-containing protein</fullName>
    </recommendedName>
</protein>
<evidence type="ECO:0000313" key="2">
    <source>
        <dbReference type="EMBL" id="GBF92248.1"/>
    </source>
</evidence>
<gene>
    <name evidence="2" type="ORF">Rsub_05331</name>
</gene>
<dbReference type="EMBL" id="BDRX01000030">
    <property type="protein sequence ID" value="GBF92248.1"/>
    <property type="molecule type" value="Genomic_DNA"/>
</dbReference>
<comment type="subcellular location">
    <subcellularLocation>
        <location evidence="1">Cytoplasm</location>
        <location evidence="1">Cytoskeleton</location>
        <location evidence="1">Cilium axoneme</location>
    </subcellularLocation>
</comment>
<organism evidence="2 3">
    <name type="scientific">Raphidocelis subcapitata</name>
    <dbReference type="NCBI Taxonomy" id="307507"/>
    <lineage>
        <taxon>Eukaryota</taxon>
        <taxon>Viridiplantae</taxon>
        <taxon>Chlorophyta</taxon>
        <taxon>core chlorophytes</taxon>
        <taxon>Chlorophyceae</taxon>
        <taxon>CS clade</taxon>
        <taxon>Sphaeropleales</taxon>
        <taxon>Selenastraceae</taxon>
        <taxon>Raphidocelis</taxon>
    </lineage>
</organism>